<keyword evidence="10" id="KW-0819">tRNA processing</keyword>
<evidence type="ECO:0000256" key="12">
    <source>
        <dbReference type="ARBA" id="ARBA00029750"/>
    </source>
</evidence>
<dbReference type="Gene3D" id="6.10.140.1470">
    <property type="match status" value="1"/>
</dbReference>
<dbReference type="Pfam" id="PF04072">
    <property type="entry name" value="LCM"/>
    <property type="match status" value="1"/>
</dbReference>
<dbReference type="GO" id="GO:0008175">
    <property type="term" value="F:tRNA methyltransferase activity"/>
    <property type="evidence" value="ECO:0007669"/>
    <property type="project" value="TreeGrafter"/>
</dbReference>
<evidence type="ECO:0000256" key="5">
    <source>
        <dbReference type="ARBA" id="ARBA00012779"/>
    </source>
</evidence>
<dbReference type="InterPro" id="IPR029063">
    <property type="entry name" value="SAM-dependent_MTases_sf"/>
</dbReference>
<evidence type="ECO:0000256" key="9">
    <source>
        <dbReference type="ARBA" id="ARBA00022691"/>
    </source>
</evidence>
<comment type="pathway">
    <text evidence="2">tRNA modification; wybutosine-tRNA(Phe) biosynthesis.</text>
</comment>
<evidence type="ECO:0000256" key="14">
    <source>
        <dbReference type="ARBA" id="ARBA00030847"/>
    </source>
</evidence>
<evidence type="ECO:0000256" key="10">
    <source>
        <dbReference type="ARBA" id="ARBA00022694"/>
    </source>
</evidence>
<dbReference type="AlphaFoldDB" id="A0A075AP04"/>
<dbReference type="EC" id="2.3.1.231" evidence="4"/>
<dbReference type="STRING" id="988480.A0A075AP04"/>
<dbReference type="UniPathway" id="UPA00375"/>
<keyword evidence="9" id="KW-0949">S-adenosyl-L-methionine</keyword>
<sequence length="969" mass="112252">MESLGYLPNSKINLFLSQKVPKRAPLINRGYYLRCHIIQSLIKKLITENEIHQIINIGCGFDTLFHSILENFKSVKFIDVDFPELLERKNQIINQNVFGNLENYSSVGCDLRDLNNVEALLVENGVDFSKKTLFLAECVLTYVPHDQVQAILSWMTRKFDACAFILYEQVITKESTFAHYFDDAFTFTMLNHFEKLQSSLRNIRKYPTLPSINKRLMSCGFDNVLIHNLGEYWYHWLDNDERNRIASLEMFDEYEEWDVKMGHYFVSLALKNIKVENIVSKNEFKETITGNVTCLDSVTLSDFCELSLPFERWGHTSVPLGNKIYTFGGFGKQRLDDLIITNADGESYPCYSLQFQNSYLTELKKPCARVYHASIPINKHQFIVHGGRKSPKDALNDLMLYDINLDKWFLVNTINKGPKRFRHKILAKNGNIYVIGGLGEDIQDSLWELNVERMEWNCISSEQSLCRFSFTLEIFDDKIYVLGGRSSLCPESDTVIPFVLNFSIETLKFSSFDLYSSEGDKLPLRYSHSSTQLWGASVMLIGGVSKGLNHNTPNIDHSLTISVIDLANKSWINIPRPDSVVAKHYTFDGVSQSSYEREHLSMWIGHSLCAFSKEDNQIEVYLMGGGMTCFSMGTFYDKPCTFKVKRNLVDELIVDMKLESSPFNKVDIIECSTPEHFNQILSMDRPVVIKKSFPKFQSVIDLKRYFKETDLVSIHTCESEYLQFTPRNYTFETILAHKFLDNISQHKTFCYLRSIGENPRKQASDIFSSIPNLYDDLNIEEVFPFTNPQNPRYFSSVFRVSSAGLRLWTHYDIMDNILIHLCGKKTVTLWPPEAVAHLYTQGSSSPVIHFETLEDLVSHPLFSRFKPVQVTLNPGDILVLPSLWFHHVYSHPEVPTLSINVFFKSLENDLYVKKDLYGNRDLAPFEKFQELTNDLIVKHFDKLPEKFKKFYSLKMVMYWKNYYNQLVEK</sequence>
<dbReference type="InterPro" id="IPR007213">
    <property type="entry name" value="Ppm1/Ppm2/Tcmp"/>
</dbReference>
<dbReference type="EMBL" id="KE561209">
    <property type="protein sequence ID" value="EPZ31730.1"/>
    <property type="molecule type" value="Genomic_DNA"/>
</dbReference>
<dbReference type="InterPro" id="IPR041667">
    <property type="entry name" value="Cupin_8"/>
</dbReference>
<protein>
    <recommendedName>
        <fullName evidence="6">tRNA wybutosine-synthesizing protein 4</fullName>
        <ecNumber evidence="5">2.1.1.290</ecNumber>
        <ecNumber evidence="4">2.3.1.231</ecNumber>
    </recommendedName>
    <alternativeName>
        <fullName evidence="13">Leucine carboxyl methyltransferase 2</fullName>
    </alternativeName>
    <alternativeName>
        <fullName evidence="14">tRNA(Phe) (7-(3-amino-3-(methoxycarbonyl)propyl)wyosine(37)-N)-methoxycarbonyltransferase</fullName>
    </alternativeName>
    <alternativeName>
        <fullName evidence="12">tRNA(Phe) (7-(3-amino-3-carboxypropyl)wyosine(37)-O)-methyltransferase</fullName>
    </alternativeName>
</protein>
<dbReference type="Pfam" id="PF13418">
    <property type="entry name" value="Beta-prop_TYW4"/>
    <property type="match status" value="1"/>
</dbReference>
<evidence type="ECO:0000256" key="4">
    <source>
        <dbReference type="ARBA" id="ARBA00012155"/>
    </source>
</evidence>
<dbReference type="SUPFAM" id="SSF53335">
    <property type="entry name" value="S-adenosyl-L-methionine-dependent methyltransferases"/>
    <property type="match status" value="1"/>
</dbReference>
<name>A0A075AP04_ROZAC</name>
<evidence type="ECO:0000313" key="17">
    <source>
        <dbReference type="EMBL" id="EPZ31730.1"/>
    </source>
</evidence>
<dbReference type="InterPro" id="IPR003347">
    <property type="entry name" value="JmjC_dom"/>
</dbReference>
<dbReference type="Gene3D" id="2.120.10.80">
    <property type="entry name" value="Kelch-type beta propeller"/>
    <property type="match status" value="1"/>
</dbReference>
<dbReference type="EC" id="2.1.1.290" evidence="5"/>
<evidence type="ECO:0000256" key="8">
    <source>
        <dbReference type="ARBA" id="ARBA00022679"/>
    </source>
</evidence>
<evidence type="ECO:0000256" key="11">
    <source>
        <dbReference type="ARBA" id="ARBA00025588"/>
    </source>
</evidence>
<gene>
    <name evidence="17" type="ORF">O9G_000209</name>
</gene>
<keyword evidence="8 17" id="KW-0808">Transferase</keyword>
<proteinExistence type="inferred from homology"/>
<evidence type="ECO:0000256" key="13">
    <source>
        <dbReference type="ARBA" id="ARBA00030231"/>
    </source>
</evidence>
<dbReference type="Pfam" id="PF13621">
    <property type="entry name" value="Cupin_8"/>
    <property type="match status" value="1"/>
</dbReference>
<evidence type="ECO:0000256" key="1">
    <source>
        <dbReference type="ARBA" id="ARBA00001806"/>
    </source>
</evidence>
<comment type="function">
    <text evidence="11">Probable S-adenosyl-L-methionine-dependent methyltransferase that acts as a component of the wybutosine biosynthesis pathway. Wybutosine is a hyper modified guanosine with a tricyclic base found at the 3'-position adjacent to the anticodon of eukaryotic phenylalanine tRNA. May methylate the carboxyl group of leucine residues to form alpha-leucine ester residues.</text>
</comment>
<feature type="domain" description="JmjC" evidence="16">
    <location>
        <begin position="759"/>
        <end position="920"/>
    </location>
</feature>
<dbReference type="Gene3D" id="2.60.120.650">
    <property type="entry name" value="Cupin"/>
    <property type="match status" value="1"/>
</dbReference>
<evidence type="ECO:0000256" key="15">
    <source>
        <dbReference type="ARBA" id="ARBA00049250"/>
    </source>
</evidence>
<evidence type="ECO:0000256" key="7">
    <source>
        <dbReference type="ARBA" id="ARBA00022603"/>
    </source>
</evidence>
<evidence type="ECO:0000313" key="18">
    <source>
        <dbReference type="Proteomes" id="UP000030755"/>
    </source>
</evidence>
<dbReference type="PROSITE" id="PS51184">
    <property type="entry name" value="JMJC"/>
    <property type="match status" value="1"/>
</dbReference>
<evidence type="ECO:0000256" key="6">
    <source>
        <dbReference type="ARBA" id="ARBA00018045"/>
    </source>
</evidence>
<dbReference type="GO" id="GO:0031591">
    <property type="term" value="P:wybutosine biosynthetic process"/>
    <property type="evidence" value="ECO:0007669"/>
    <property type="project" value="TreeGrafter"/>
</dbReference>
<dbReference type="SMART" id="SM00558">
    <property type="entry name" value="JmjC"/>
    <property type="match status" value="1"/>
</dbReference>
<comment type="similarity">
    <text evidence="3">Belongs to the methyltransferase superfamily. LCMT family.</text>
</comment>
<comment type="catalytic activity">
    <reaction evidence="1">
        <text>7-[(3S)-3-amino-3-carboxypropyl]wyosine(37) in tRNA(Phe) + S-adenosyl-L-methionine = 7-[(3S)-(3-amino-3-methoxycarbonyl)propyl]wyosine(37) in tRNA(Phe) + S-adenosyl-L-homocysteine</text>
        <dbReference type="Rhea" id="RHEA:36903"/>
        <dbReference type="Rhea" id="RHEA-COMP:10379"/>
        <dbReference type="Rhea" id="RHEA-COMP:11844"/>
        <dbReference type="ChEBI" id="CHEBI:57856"/>
        <dbReference type="ChEBI" id="CHEBI:59789"/>
        <dbReference type="ChEBI" id="CHEBI:73543"/>
        <dbReference type="ChEBI" id="CHEBI:74275"/>
        <dbReference type="EC" id="2.1.1.290"/>
    </reaction>
</comment>
<dbReference type="SUPFAM" id="SSF117281">
    <property type="entry name" value="Kelch motif"/>
    <property type="match status" value="1"/>
</dbReference>
<accession>A0A075AP04</accession>
<evidence type="ECO:0000259" key="16">
    <source>
        <dbReference type="PROSITE" id="PS51184"/>
    </source>
</evidence>
<dbReference type="OrthoDB" id="47172at2759"/>
<dbReference type="OMA" id="FCILEQF"/>
<dbReference type="GO" id="GO:0030488">
    <property type="term" value="P:tRNA methylation"/>
    <property type="evidence" value="ECO:0007669"/>
    <property type="project" value="TreeGrafter"/>
</dbReference>
<evidence type="ECO:0000256" key="2">
    <source>
        <dbReference type="ARBA" id="ARBA00004797"/>
    </source>
</evidence>
<evidence type="ECO:0000256" key="3">
    <source>
        <dbReference type="ARBA" id="ARBA00010703"/>
    </source>
</evidence>
<dbReference type="SUPFAM" id="SSF51197">
    <property type="entry name" value="Clavaminate synthase-like"/>
    <property type="match status" value="1"/>
</dbReference>
<reference evidence="17 18" key="1">
    <citation type="journal article" date="2013" name="Curr. Biol.">
        <title>Shared signatures of parasitism and phylogenomics unite Cryptomycota and microsporidia.</title>
        <authorList>
            <person name="James T.Y."/>
            <person name="Pelin A."/>
            <person name="Bonen L."/>
            <person name="Ahrendt S."/>
            <person name="Sain D."/>
            <person name="Corradi N."/>
            <person name="Stajich J.E."/>
        </authorList>
    </citation>
    <scope>NUCLEOTIDE SEQUENCE [LARGE SCALE GENOMIC DNA]</scope>
    <source>
        <strain evidence="17 18">CSF55</strain>
    </source>
</reference>
<keyword evidence="18" id="KW-1185">Reference proteome</keyword>
<keyword evidence="7 17" id="KW-0489">Methyltransferase</keyword>
<dbReference type="Proteomes" id="UP000030755">
    <property type="component" value="Unassembled WGS sequence"/>
</dbReference>
<dbReference type="HOGENOM" id="CLU_002761_1_0_1"/>
<organism evidence="17 18">
    <name type="scientific">Rozella allomycis (strain CSF55)</name>
    <dbReference type="NCBI Taxonomy" id="988480"/>
    <lineage>
        <taxon>Eukaryota</taxon>
        <taxon>Fungi</taxon>
        <taxon>Fungi incertae sedis</taxon>
        <taxon>Cryptomycota</taxon>
        <taxon>Cryptomycota incertae sedis</taxon>
        <taxon>Rozella</taxon>
    </lineage>
</organism>
<dbReference type="InterPro" id="IPR015915">
    <property type="entry name" value="Kelch-typ_b-propeller"/>
</dbReference>
<dbReference type="Gene3D" id="3.40.50.150">
    <property type="entry name" value="Vaccinia Virus protein VP39"/>
    <property type="match status" value="1"/>
</dbReference>
<dbReference type="PANTHER" id="PTHR46529">
    <property type="entry name" value="TRNA WYBUTOSINE-SYNTHESIZING PROTEIN 4"/>
    <property type="match status" value="1"/>
</dbReference>
<comment type="catalytic activity">
    <reaction evidence="15">
        <text>7-[(3S)-(3-amino-3-methoxycarbonyl)propyl]wyosine(37) in tRNA(Phe) + S-adenosyl-L-methionine + CO2 = wybutosine(37) in tRNA(Phe) + S-adenosyl-L-homocysteine + 2 H(+)</text>
        <dbReference type="Rhea" id="RHEA:37119"/>
        <dbReference type="Rhea" id="RHEA-COMP:11844"/>
        <dbReference type="Rhea" id="RHEA-COMP:11847"/>
        <dbReference type="ChEBI" id="CHEBI:15378"/>
        <dbReference type="ChEBI" id="CHEBI:16526"/>
        <dbReference type="ChEBI" id="CHEBI:57856"/>
        <dbReference type="ChEBI" id="CHEBI:59789"/>
        <dbReference type="ChEBI" id="CHEBI:73544"/>
        <dbReference type="ChEBI" id="CHEBI:74275"/>
        <dbReference type="EC" id="2.3.1.231"/>
    </reaction>
</comment>
<dbReference type="PANTHER" id="PTHR46529:SF1">
    <property type="entry name" value="TRNA WYBUTOSINE-SYNTHESIZING PROTEIN 4"/>
    <property type="match status" value="1"/>
</dbReference>